<dbReference type="SUPFAM" id="SSF53300">
    <property type="entry name" value="vWA-like"/>
    <property type="match status" value="1"/>
</dbReference>
<dbReference type="SMART" id="SM00327">
    <property type="entry name" value="VWA"/>
    <property type="match status" value="1"/>
</dbReference>
<dbReference type="InParanoid" id="A0A067LVK5"/>
<dbReference type="PANTHER" id="PTHR22796:SF1">
    <property type="entry name" value="VWFA DOMAIN-CONTAINING PROTEIN"/>
    <property type="match status" value="1"/>
</dbReference>
<dbReference type="PANTHER" id="PTHR22796">
    <property type="entry name" value="URG4-RELATED"/>
    <property type="match status" value="1"/>
</dbReference>
<gene>
    <name evidence="3" type="ORF">BOTBODRAFT_39682</name>
</gene>
<feature type="domain" description="VWFA" evidence="2">
    <location>
        <begin position="2087"/>
        <end position="2264"/>
    </location>
</feature>
<protein>
    <recommendedName>
        <fullName evidence="2">VWFA domain-containing protein</fullName>
    </recommendedName>
</protein>
<proteinExistence type="predicted"/>
<dbReference type="HOGENOM" id="CLU_000401_0_0_1"/>
<evidence type="ECO:0000259" key="2">
    <source>
        <dbReference type="PROSITE" id="PS50234"/>
    </source>
</evidence>
<evidence type="ECO:0000313" key="4">
    <source>
        <dbReference type="Proteomes" id="UP000027195"/>
    </source>
</evidence>
<dbReference type="InterPro" id="IPR027417">
    <property type="entry name" value="P-loop_NTPase"/>
</dbReference>
<dbReference type="Gene3D" id="3.40.50.410">
    <property type="entry name" value="von Willebrand factor, type A domain"/>
    <property type="match status" value="1"/>
</dbReference>
<feature type="region of interest" description="Disordered" evidence="1">
    <location>
        <begin position="86"/>
        <end position="123"/>
    </location>
</feature>
<dbReference type="Pfam" id="PF13519">
    <property type="entry name" value="VWA_2"/>
    <property type="match status" value="1"/>
</dbReference>
<reference evidence="4" key="1">
    <citation type="journal article" date="2014" name="Proc. Natl. Acad. Sci. U.S.A.">
        <title>Extensive sampling of basidiomycete genomes demonstrates inadequacy of the white-rot/brown-rot paradigm for wood decay fungi.</title>
        <authorList>
            <person name="Riley R."/>
            <person name="Salamov A.A."/>
            <person name="Brown D.W."/>
            <person name="Nagy L.G."/>
            <person name="Floudas D."/>
            <person name="Held B.W."/>
            <person name="Levasseur A."/>
            <person name="Lombard V."/>
            <person name="Morin E."/>
            <person name="Otillar R."/>
            <person name="Lindquist E.A."/>
            <person name="Sun H."/>
            <person name="LaButti K.M."/>
            <person name="Schmutz J."/>
            <person name="Jabbour D."/>
            <person name="Luo H."/>
            <person name="Baker S.E."/>
            <person name="Pisabarro A.G."/>
            <person name="Walton J.D."/>
            <person name="Blanchette R.A."/>
            <person name="Henrissat B."/>
            <person name="Martin F."/>
            <person name="Cullen D."/>
            <person name="Hibbett D.S."/>
            <person name="Grigoriev I.V."/>
        </authorList>
    </citation>
    <scope>NUCLEOTIDE SEQUENCE [LARGE SCALE GENOMIC DNA]</scope>
    <source>
        <strain evidence="4">FD-172 SS1</strain>
    </source>
</reference>
<dbReference type="STRING" id="930990.A0A067LVK5"/>
<accession>A0A067LVK5</accession>
<dbReference type="PROSITE" id="PS50234">
    <property type="entry name" value="VWFA"/>
    <property type="match status" value="1"/>
</dbReference>
<dbReference type="InterPro" id="IPR036465">
    <property type="entry name" value="vWFA_dom_sf"/>
</dbReference>
<dbReference type="InterPro" id="IPR002035">
    <property type="entry name" value="VWF_A"/>
</dbReference>
<dbReference type="CDD" id="cd00198">
    <property type="entry name" value="vWFA"/>
    <property type="match status" value="1"/>
</dbReference>
<organism evidence="3 4">
    <name type="scientific">Botryobasidium botryosum (strain FD-172 SS1)</name>
    <dbReference type="NCBI Taxonomy" id="930990"/>
    <lineage>
        <taxon>Eukaryota</taxon>
        <taxon>Fungi</taxon>
        <taxon>Dikarya</taxon>
        <taxon>Basidiomycota</taxon>
        <taxon>Agaricomycotina</taxon>
        <taxon>Agaricomycetes</taxon>
        <taxon>Cantharellales</taxon>
        <taxon>Botryobasidiaceae</taxon>
        <taxon>Botryobasidium</taxon>
    </lineage>
</organism>
<evidence type="ECO:0000256" key="1">
    <source>
        <dbReference type="SAM" id="MobiDB-lite"/>
    </source>
</evidence>
<name>A0A067LVK5_BOTB1</name>
<evidence type="ECO:0000313" key="3">
    <source>
        <dbReference type="EMBL" id="KDQ06300.1"/>
    </source>
</evidence>
<dbReference type="OrthoDB" id="2343366at2759"/>
<feature type="region of interest" description="Disordered" evidence="1">
    <location>
        <begin position="29"/>
        <end position="49"/>
    </location>
</feature>
<dbReference type="SUPFAM" id="SSF52540">
    <property type="entry name" value="P-loop containing nucleoside triphosphate hydrolases"/>
    <property type="match status" value="1"/>
</dbReference>
<keyword evidence="4" id="KW-1185">Reference proteome</keyword>
<feature type="compositionally biased region" description="Polar residues" evidence="1">
    <location>
        <begin position="107"/>
        <end position="123"/>
    </location>
</feature>
<sequence length="2315" mass="257329">MGSQSTDLKAKATATANLDAVMDSTSQDDVVLSDLDDESTTTPSATGESGSLWRGIVLRDCYLPKRTLESSANGKETHASEEGFMIHSGDDFTGAHPPPSPSDHIETTSATSHPNGISQGSYPQISVASSVHGDAPSLGDSPQEAEANIDLLIRARGMYRLLELYGEQGSGGLVDKVLISRESVSALINFLSPGAYASITKVDFGTLDQLAIKPLGVYGNKSEIVKLLKETGVINEQIGVLLLAPGDPSEPNQPVLRPGLYAVLPSPPVSEPEGGQSQPAYIIFWPEETTWNDDAISSVRRNRVTFIRYLSKITDQLLALISPSDAEAMVWSDGLDDLDPEEDTEDFDRLYNFKVLKTKDQQEDVKIRPGFTIGNREIRAPTVADGLPVDYERPELQPRLLAGETRSGFLTAAFKPRNTISSTQNLTLSELALRAMLEDTNHGILLGERMRIDDIKILIQYGLGKRCPLPVAAWEKRDKDARSENSRASEEIKSAIRIAYSKPDESLDRHLKRAIVQEVLKLYPVDEGALVAVDMLPTAEATKDYVERIVQLHPRLNDKIMRACRDAKMGKISDKTYRRIKQRFLAIRSVMETPEAQSETRGLPDSELARLILSEEELLPALTGASRSQNTSFVKSAASSLYKLIPSLDPQKITKDKISTALYNAEQYSDPAFITDLIQIQETQPALEALVTRLHELFYADVRAKISSTLPKLRDSFINIQREDELKNCTKEAGIELAQLQQESFQTLAKELEEGLSLPHYRHRLHINSVILDSKRGGRVRYSNYFSMPSLETYKLDISEERDVPAQIEYTVNEFSVTQDDTQQLSANSQHIPQPVVRPGLSGKFCLAATRTLRHIQLLGRNKCLLLVDDVRAGQSKIYLEDLTSIDNALSREDAGTRLTHERVGSDFLFSVDESKGLLSIFSTTESKYRLHIYAFDETFTRLHARGSPIDLTARYSDSRPRIRQTCFVNGSEEILLLEESGVARIYSMVTMQFRPSRLILKHIPKDFFSTPDGSCLITVEHHESQLTLRAFHWASFGSHPKEIIFSLNISGTTSFAITSYANRSCVYFLCLRPETHECLSFALDITKKVSEFSFRAHKSGRGNSDNSSQVTRNNCLIDCHTDVWTRFPVFAPIKRATLTSTGRCRPSIAFVTDRDHEQYSRYFDGLVRTFERTKRKPTNRLLDAIRVSACPLQSIQDQGLHSDVSVFKVGEWFVELFCLIPIHIAIASSNRLIPLKDGIYSPEYERSLLGADIGKIVESLSLGWYESIFRSYMATMPVKVVTSMGEQSVGKSYALNHLVDTSFAGSAMRCTEGVWLSLTPTRDTLIVALDFEGVHSIERSAQEDTLLVLLNAAISNLVLFRNNFVLSRDIAGLFASFQSSSSVLDPAANPSLFQSTLAIIIKDVVDSDKEEIVKEFQLKLQKIVLDEQEQNFITKMHAGNLDIIPWPVIESARFYSTFALLRRCLERQPSSHGAAGVFLRTLKTLMAKIKVCDWGSLDQNLVSLRVQQLLAALPVALSRGLMAVHPEPEPLKDMDTDKVIPSTDSNFVFYIRDPDILPDEDAQLKAQRLSELGGSWEYSSLRHTMADADWAEELALHLRDLTQRRIQHVQDWLAINISRFAEDHADIRNLHRAFQNGTLELQASVELCCSVCATCNFLCIQGKRHDGLHHCGTSHNCVHECEFEHDEEKSLVCGLPAGHAGRHSCDARLHSCGQACALEEAGGCLKTCSQPADHAEEEHRCSARYHTCNKPCDLNNPQTPLYCGGFCETEWGVPHTQHVCKNKLLCPIQCQLCKHLCAEGDHLHGLASDSVHLCGQEHSCSELCEMPGICDIDPSPQSVESTFTGKHEQFRYTKFTQIAKRLPCVIPIPPDDVAHVGPHVHNGDPTVPHKCEARCPSCTYFCTLDLDHSQLEHETRHGSMSQTTWLVDGPDDTLEIQGHKFATGDSGAPMLCSLFCNDMGRHTHISPCRSSSGICSQPEVQHINAAMGPNPDEPKDWITHRLFWARTGFKDPYSTKEQAEFAKCDAMCPGPEHDTAADANAKPSFCILPLFHPKEVQCRMPAGSYISTDGHKFNCNDPALLRQAYHVIFAIDRSGSMMYGLDHLPLTDTPNSSLISGNKNRFGAVLSALDCFWTARDAATASGAHATRKDAYSIILFDHSAEIKVTNDFTSSPSQLLRTLLYQPEDGGTNFEIALRFAQTVMQTHWSSERSPVLIFLSDGESRLDDNKVYDICRSALSLGKSLSLHAVSFGEDYYAGSLRKMAKIAGDIQAAAPMDQQGPPCGYTPALDTVQLAQTFLGIAESMRKPRAALFRQ</sequence>
<dbReference type="Gene3D" id="3.40.50.300">
    <property type="entry name" value="P-loop containing nucleotide triphosphate hydrolases"/>
    <property type="match status" value="1"/>
</dbReference>
<dbReference type="Proteomes" id="UP000027195">
    <property type="component" value="Unassembled WGS sequence"/>
</dbReference>
<dbReference type="EMBL" id="KL198143">
    <property type="protein sequence ID" value="KDQ06300.1"/>
    <property type="molecule type" value="Genomic_DNA"/>
</dbReference>